<feature type="compositionally biased region" description="Basic residues" evidence="1">
    <location>
        <begin position="1"/>
        <end position="16"/>
    </location>
</feature>
<evidence type="ECO:0000313" key="3">
    <source>
        <dbReference type="Proteomes" id="UP001189429"/>
    </source>
</evidence>
<name>A0ABN9TSF2_9DINO</name>
<proteinExistence type="predicted"/>
<evidence type="ECO:0000313" key="2">
    <source>
        <dbReference type="EMBL" id="CAK0849128.1"/>
    </source>
</evidence>
<keyword evidence="3" id="KW-1185">Reference proteome</keyword>
<comment type="caution">
    <text evidence="2">The sequence shown here is derived from an EMBL/GenBank/DDBJ whole genome shotgun (WGS) entry which is preliminary data.</text>
</comment>
<gene>
    <name evidence="2" type="ORF">PCOR1329_LOCUS41891</name>
</gene>
<evidence type="ECO:0000256" key="1">
    <source>
        <dbReference type="SAM" id="MobiDB-lite"/>
    </source>
</evidence>
<accession>A0ABN9TSF2</accession>
<dbReference type="EMBL" id="CAUYUJ010015036">
    <property type="protein sequence ID" value="CAK0849128.1"/>
    <property type="molecule type" value="Genomic_DNA"/>
</dbReference>
<sequence>MGGHIRPRQSHWKRTNSRTPGVWNAAQGLPWKTAHGMGLRAPPSGQGAVHCHGPYGNTRCEALLAKAQTSTRRGEPEHCTSGRAEFQASCATEALRRPCEEEDEGGGTEGREGSRAQGEEGTTGGRCTDVPALARRRRSPQGKLAGCIGTRGSERSHAAAPAGSLLGGEA</sequence>
<feature type="region of interest" description="Disordered" evidence="1">
    <location>
        <begin position="1"/>
        <end position="23"/>
    </location>
</feature>
<feature type="region of interest" description="Disordered" evidence="1">
    <location>
        <begin position="94"/>
        <end position="170"/>
    </location>
</feature>
<protein>
    <submittedName>
        <fullName evidence="2">Uncharacterized protein</fullName>
    </submittedName>
</protein>
<dbReference type="Proteomes" id="UP001189429">
    <property type="component" value="Unassembled WGS sequence"/>
</dbReference>
<feature type="compositionally biased region" description="Basic and acidic residues" evidence="1">
    <location>
        <begin position="109"/>
        <end position="118"/>
    </location>
</feature>
<reference evidence="2" key="1">
    <citation type="submission" date="2023-10" db="EMBL/GenBank/DDBJ databases">
        <authorList>
            <person name="Chen Y."/>
            <person name="Shah S."/>
            <person name="Dougan E. K."/>
            <person name="Thang M."/>
            <person name="Chan C."/>
        </authorList>
    </citation>
    <scope>NUCLEOTIDE SEQUENCE [LARGE SCALE GENOMIC DNA]</scope>
</reference>
<organism evidence="2 3">
    <name type="scientific">Prorocentrum cordatum</name>
    <dbReference type="NCBI Taxonomy" id="2364126"/>
    <lineage>
        <taxon>Eukaryota</taxon>
        <taxon>Sar</taxon>
        <taxon>Alveolata</taxon>
        <taxon>Dinophyceae</taxon>
        <taxon>Prorocentrales</taxon>
        <taxon>Prorocentraceae</taxon>
        <taxon>Prorocentrum</taxon>
    </lineage>
</organism>